<feature type="region of interest" description="Disordered" evidence="2">
    <location>
        <begin position="394"/>
        <end position="439"/>
    </location>
</feature>
<protein>
    <submittedName>
        <fullName evidence="3">Uncharacterized protein</fullName>
    </submittedName>
</protein>
<keyword evidence="1" id="KW-0175">Coiled coil</keyword>
<evidence type="ECO:0000256" key="1">
    <source>
        <dbReference type="SAM" id="Coils"/>
    </source>
</evidence>
<proteinExistence type="predicted"/>
<keyword evidence="4" id="KW-1185">Reference proteome</keyword>
<evidence type="ECO:0000313" key="3">
    <source>
        <dbReference type="EMBL" id="CAI2376884.1"/>
    </source>
</evidence>
<feature type="compositionally biased region" description="Polar residues" evidence="2">
    <location>
        <begin position="398"/>
        <end position="425"/>
    </location>
</feature>
<sequence>MSKLYSLKDYMQVRGSWRSQERGFDEEYVVNVGNLEDEEVLRMVERNRSNSVEMIKKKKVFPTNRNSYEKPYFNQKLKSFNNILKTRRSSQLEFPSIQNTENPSFKINVNSICTPSNIETKSIQKSCKSQIKRNNKFQNQDDEATIDSILNVKMTPFYKEMVKNSRSMSRSFESCSAFDKASGFKEKVRERVKDLNTVKEMPQYYFVTQTKSQSLSPSIREQENLQRFKDQDSLQERLATFVDESGPKVAQTSFPPLINHKELREKEKAKKEILKQAEIKIKDEKEQSDRKIRLDTGDDHTKNLEKVYSYLETKLDSFDSKLEYINDLYSSVNQLTGPLERRIRLQKLKHDYKANKINSIIHNEIKDFEYVLDKVNLNPSIPLETLKKSYKRIKSQHSNKLQKNISKNWKKMNSNNDRLNSQISKSEARKNWQNKQRKN</sequence>
<dbReference type="Proteomes" id="UP001295684">
    <property type="component" value="Unassembled WGS sequence"/>
</dbReference>
<reference evidence="3" key="1">
    <citation type="submission" date="2023-07" db="EMBL/GenBank/DDBJ databases">
        <authorList>
            <consortium name="AG Swart"/>
            <person name="Singh M."/>
            <person name="Singh A."/>
            <person name="Seah K."/>
            <person name="Emmerich C."/>
        </authorList>
    </citation>
    <scope>NUCLEOTIDE SEQUENCE</scope>
    <source>
        <strain evidence="3">DP1</strain>
    </source>
</reference>
<dbReference type="AlphaFoldDB" id="A0AAD1XQC9"/>
<gene>
    <name evidence="3" type="ORF">ECRASSUSDP1_LOCUS18261</name>
</gene>
<comment type="caution">
    <text evidence="3">The sequence shown here is derived from an EMBL/GenBank/DDBJ whole genome shotgun (WGS) entry which is preliminary data.</text>
</comment>
<dbReference type="EMBL" id="CAMPGE010018470">
    <property type="protein sequence ID" value="CAI2376884.1"/>
    <property type="molecule type" value="Genomic_DNA"/>
</dbReference>
<accession>A0AAD1XQC9</accession>
<evidence type="ECO:0000256" key="2">
    <source>
        <dbReference type="SAM" id="MobiDB-lite"/>
    </source>
</evidence>
<organism evidence="3 4">
    <name type="scientific">Euplotes crassus</name>
    <dbReference type="NCBI Taxonomy" id="5936"/>
    <lineage>
        <taxon>Eukaryota</taxon>
        <taxon>Sar</taxon>
        <taxon>Alveolata</taxon>
        <taxon>Ciliophora</taxon>
        <taxon>Intramacronucleata</taxon>
        <taxon>Spirotrichea</taxon>
        <taxon>Hypotrichia</taxon>
        <taxon>Euplotida</taxon>
        <taxon>Euplotidae</taxon>
        <taxon>Moneuplotes</taxon>
    </lineage>
</organism>
<feature type="coiled-coil region" evidence="1">
    <location>
        <begin position="260"/>
        <end position="294"/>
    </location>
</feature>
<evidence type="ECO:0000313" key="4">
    <source>
        <dbReference type="Proteomes" id="UP001295684"/>
    </source>
</evidence>
<name>A0AAD1XQC9_EUPCR</name>